<proteinExistence type="predicted"/>
<evidence type="ECO:0000313" key="1">
    <source>
        <dbReference type="EMBL" id="SDK45752.1"/>
    </source>
</evidence>
<organism evidence="1 2">
    <name type="scientific">Bradyrhizobium ottawaense</name>
    <dbReference type="NCBI Taxonomy" id="931866"/>
    <lineage>
        <taxon>Bacteria</taxon>
        <taxon>Pseudomonadati</taxon>
        <taxon>Pseudomonadota</taxon>
        <taxon>Alphaproteobacteria</taxon>
        <taxon>Hyphomicrobiales</taxon>
        <taxon>Nitrobacteraceae</taxon>
        <taxon>Bradyrhizobium</taxon>
    </lineage>
</organism>
<dbReference type="RefSeq" id="WP_157793798.1">
    <property type="nucleotide sequence ID" value="NZ_LT629693.1"/>
</dbReference>
<evidence type="ECO:0000313" key="2">
    <source>
        <dbReference type="Proteomes" id="UP000198803"/>
    </source>
</evidence>
<dbReference type="Proteomes" id="UP000198803">
    <property type="component" value="Chromosome I"/>
</dbReference>
<accession>A0ABY0QHL6</accession>
<keyword evidence="2" id="KW-1185">Reference proteome</keyword>
<sequence length="181" mass="20384">MTIALKLDAGAIDKLFSDQDSKVELQQAVVAEICRRLFTNYINKDVLKVVEAVFGGEANSLIEMIKENETFKKRFEKAFEETLVKVKKEAWSRDTYTLKPEAKKKLEDAVQTQVDSLLKQHALRGEQLVNETVERIFGAFETQAMDVIDRKLTAKVNALFDGGISEMVESRVAKALKVAKA</sequence>
<gene>
    <name evidence="1" type="ORF">SAMN05444163_8159</name>
</gene>
<name>A0ABY0QHL6_9BRAD</name>
<protein>
    <submittedName>
        <fullName evidence="1">Uncharacterized protein</fullName>
    </submittedName>
</protein>
<dbReference type="EMBL" id="LT629693">
    <property type="protein sequence ID" value="SDK45752.1"/>
    <property type="molecule type" value="Genomic_DNA"/>
</dbReference>
<reference evidence="1 2" key="1">
    <citation type="submission" date="2016-10" db="EMBL/GenBank/DDBJ databases">
        <authorList>
            <person name="Varghese N."/>
            <person name="Submissions S."/>
        </authorList>
    </citation>
    <scope>NUCLEOTIDE SEQUENCE [LARGE SCALE GENOMIC DNA]</scope>
    <source>
        <strain evidence="1 2">GAS524</strain>
    </source>
</reference>